<dbReference type="CDD" id="cd08152">
    <property type="entry name" value="y4iL_like"/>
    <property type="match status" value="1"/>
</dbReference>
<gene>
    <name evidence="1" type="ORF">NF685_08910</name>
</gene>
<sequence length="372" mass="40924">MRSPVAYRSDIETLEASEEQVKSKLLATFRKIITATRRDLGHASRGVHAKSHALLDGRIHIPSGLPPELAQGLFAHPGSFRVTARLSAIPGDPLRDAVSGPRGFALKIHDVPGALLDDNRGVAVQDFLFANGTVFGAPDAKGFLQMLRVLALTTDRAEGAKALLSRSLRFLQRVLSRFAARSSALDALGGFAPTHPLGDRFHSQVPVRFGAYIGKLDLVPESESFRRLTGRMIDIDHDPIAIRRAIQRVMAQEGGRMSLRVQLCRDLEKQPVESATVEWNETLSPFQTIASIEFPPQVSWSESRSREIDDSLSFSPWHGLVAHRPLGNIMRARRAAYPFSSQLRGRLNGCPMRLAMSATDDQRTARENGASL</sequence>
<name>A0ABT1CGZ3_9PROT</name>
<organism evidence="1 2">
    <name type="scientific">Asaia lannensis NBRC 102526</name>
    <dbReference type="NCBI Taxonomy" id="1307926"/>
    <lineage>
        <taxon>Bacteria</taxon>
        <taxon>Pseudomonadati</taxon>
        <taxon>Pseudomonadota</taxon>
        <taxon>Alphaproteobacteria</taxon>
        <taxon>Acetobacterales</taxon>
        <taxon>Acetobacteraceae</taxon>
        <taxon>Asaia</taxon>
    </lineage>
</organism>
<dbReference type="SUPFAM" id="SSF56634">
    <property type="entry name" value="Heme-dependent catalase-like"/>
    <property type="match status" value="1"/>
</dbReference>
<dbReference type="InterPro" id="IPR020835">
    <property type="entry name" value="Catalase_sf"/>
</dbReference>
<accession>A0ABT1CGZ3</accession>
<dbReference type="RefSeq" id="WP_252849376.1">
    <property type="nucleotide sequence ID" value="NZ_BAPW01000028.1"/>
</dbReference>
<protein>
    <submittedName>
        <fullName evidence="1">Catalase family protein</fullName>
    </submittedName>
</protein>
<evidence type="ECO:0000313" key="1">
    <source>
        <dbReference type="EMBL" id="MCO6160147.1"/>
    </source>
</evidence>
<dbReference type="PANTHER" id="PTHR36195:SF4">
    <property type="entry name" value="DOMAIN PROTEIN, PUTATIVE (AFU_ORTHOLOGUE AFUA_5G01990)-RELATED"/>
    <property type="match status" value="1"/>
</dbReference>
<proteinExistence type="predicted"/>
<dbReference type="Proteomes" id="UP001523401">
    <property type="component" value="Unassembled WGS sequence"/>
</dbReference>
<comment type="caution">
    <text evidence="1">The sequence shown here is derived from an EMBL/GenBank/DDBJ whole genome shotgun (WGS) entry which is preliminary data.</text>
</comment>
<reference evidence="1 2" key="1">
    <citation type="submission" date="2022-06" db="EMBL/GenBank/DDBJ databases">
        <title>Whole-genome of Asaia lannensis strain LMG 27011T.</title>
        <authorList>
            <person name="Sombolestani A."/>
        </authorList>
    </citation>
    <scope>NUCLEOTIDE SEQUENCE [LARGE SCALE GENOMIC DNA]</scope>
    <source>
        <strain evidence="1 2">NBRC 102526</strain>
    </source>
</reference>
<keyword evidence="2" id="KW-1185">Reference proteome</keyword>
<dbReference type="Gene3D" id="2.40.180.10">
    <property type="entry name" value="Catalase core domain"/>
    <property type="match status" value="1"/>
</dbReference>
<evidence type="ECO:0000313" key="2">
    <source>
        <dbReference type="Proteomes" id="UP001523401"/>
    </source>
</evidence>
<dbReference type="PANTHER" id="PTHR36195">
    <property type="entry name" value="DOMAIN PROTEIN, PUTATIVE (AFU_ORTHOLOGUE AFUA_5G01990)-RELATED-RELATED"/>
    <property type="match status" value="1"/>
</dbReference>
<dbReference type="EMBL" id="JAMXQU010000005">
    <property type="protein sequence ID" value="MCO6160147.1"/>
    <property type="molecule type" value="Genomic_DNA"/>
</dbReference>